<reference evidence="1" key="1">
    <citation type="submission" date="2022-03" db="EMBL/GenBank/DDBJ databases">
        <title>Streptomyces 7R015 and 7R016 isolated from Barleria lupulina in Thailand.</title>
        <authorList>
            <person name="Kanchanasin P."/>
            <person name="Phongsopitanun W."/>
            <person name="Tanasupawat S."/>
        </authorList>
    </citation>
    <scope>NUCLEOTIDE SEQUENCE</scope>
    <source>
        <strain evidence="1">7R015</strain>
    </source>
</reference>
<evidence type="ECO:0000313" key="2">
    <source>
        <dbReference type="Proteomes" id="UP001165269"/>
    </source>
</evidence>
<comment type="caution">
    <text evidence="1">The sequence shown here is derived from an EMBL/GenBank/DDBJ whole genome shotgun (WGS) entry which is preliminary data.</text>
</comment>
<dbReference type="Proteomes" id="UP001165269">
    <property type="component" value="Unassembled WGS sequence"/>
</dbReference>
<dbReference type="RefSeq" id="WP_242778985.1">
    <property type="nucleotide sequence ID" value="NZ_JALDAY010000024.1"/>
</dbReference>
<proteinExistence type="predicted"/>
<accession>A0ABS9YPN3</accession>
<organism evidence="1 2">
    <name type="scientific">Streptomyces cylindrosporus</name>
    <dbReference type="NCBI Taxonomy" id="2927583"/>
    <lineage>
        <taxon>Bacteria</taxon>
        <taxon>Bacillati</taxon>
        <taxon>Actinomycetota</taxon>
        <taxon>Actinomycetes</taxon>
        <taxon>Kitasatosporales</taxon>
        <taxon>Streptomycetaceae</taxon>
        <taxon>Streptomyces</taxon>
    </lineage>
</organism>
<gene>
    <name evidence="1" type="ORF">MQP27_49860</name>
</gene>
<name>A0ABS9YPN3_9ACTN</name>
<protein>
    <submittedName>
        <fullName evidence="1">Uncharacterized protein</fullName>
    </submittedName>
</protein>
<evidence type="ECO:0000313" key="1">
    <source>
        <dbReference type="EMBL" id="MCI3279199.1"/>
    </source>
</evidence>
<keyword evidence="2" id="KW-1185">Reference proteome</keyword>
<sequence length="84" mass="8960">MTFTAEIGISSKIALGDKCAVTVVNDDNILDGMEATDTPLPVDGDHAREDVIDAAEAVLTANGWTVVGEWEDGDNSYYVAVERD</sequence>
<dbReference type="EMBL" id="JALDAY010000024">
    <property type="protein sequence ID" value="MCI3279199.1"/>
    <property type="molecule type" value="Genomic_DNA"/>
</dbReference>